<dbReference type="AlphaFoldDB" id="A0A2P2P7S1"/>
<protein>
    <submittedName>
        <fullName evidence="2">Uncharacterized protein</fullName>
    </submittedName>
</protein>
<feature type="signal peptide" evidence="1">
    <location>
        <begin position="1"/>
        <end position="22"/>
    </location>
</feature>
<feature type="chain" id="PRO_5015203019" evidence="1">
    <location>
        <begin position="23"/>
        <end position="37"/>
    </location>
</feature>
<evidence type="ECO:0000313" key="2">
    <source>
        <dbReference type="EMBL" id="MBX50737.1"/>
    </source>
</evidence>
<sequence>MRLLWFLLQWFMHDCRMSMVRCVHFPMLEELEASYGL</sequence>
<evidence type="ECO:0000256" key="1">
    <source>
        <dbReference type="SAM" id="SignalP"/>
    </source>
</evidence>
<accession>A0A2P2P7S1</accession>
<dbReference type="EMBL" id="GGEC01070253">
    <property type="protein sequence ID" value="MBX50737.1"/>
    <property type="molecule type" value="Transcribed_RNA"/>
</dbReference>
<proteinExistence type="predicted"/>
<keyword evidence="1" id="KW-0732">Signal</keyword>
<name>A0A2P2P7S1_RHIMU</name>
<reference evidence="2" key="1">
    <citation type="submission" date="2018-02" db="EMBL/GenBank/DDBJ databases">
        <title>Rhizophora mucronata_Transcriptome.</title>
        <authorList>
            <person name="Meera S.P."/>
            <person name="Sreeshan A."/>
            <person name="Augustine A."/>
        </authorList>
    </citation>
    <scope>NUCLEOTIDE SEQUENCE</scope>
    <source>
        <tissue evidence="2">Leaf</tissue>
    </source>
</reference>
<organism evidence="2">
    <name type="scientific">Rhizophora mucronata</name>
    <name type="common">Asiatic mangrove</name>
    <dbReference type="NCBI Taxonomy" id="61149"/>
    <lineage>
        <taxon>Eukaryota</taxon>
        <taxon>Viridiplantae</taxon>
        <taxon>Streptophyta</taxon>
        <taxon>Embryophyta</taxon>
        <taxon>Tracheophyta</taxon>
        <taxon>Spermatophyta</taxon>
        <taxon>Magnoliopsida</taxon>
        <taxon>eudicotyledons</taxon>
        <taxon>Gunneridae</taxon>
        <taxon>Pentapetalae</taxon>
        <taxon>rosids</taxon>
        <taxon>fabids</taxon>
        <taxon>Malpighiales</taxon>
        <taxon>Rhizophoraceae</taxon>
        <taxon>Rhizophora</taxon>
    </lineage>
</organism>